<keyword evidence="2" id="KW-1185">Reference proteome</keyword>
<sequence>MSVGPVAAVDGSSLLGKAKYYEHCAHFIPMGFKERLGYFIAQARSKQGRTEMTEDDFVVMLNQNEATRKFVPLIYDKATDIWNTNQGIKAEGGINHRVVSKKVPYGWGSTYKVAGGDRH</sequence>
<gene>
    <name evidence="1" type="primary">ABSGL_04797.1 scaffold 5911</name>
</gene>
<accession>A0A163J2W3</accession>
<proteinExistence type="predicted"/>
<dbReference type="EMBL" id="LT552523">
    <property type="protein sequence ID" value="SAL99210.1"/>
    <property type="molecule type" value="Genomic_DNA"/>
</dbReference>
<dbReference type="Proteomes" id="UP000078561">
    <property type="component" value="Unassembled WGS sequence"/>
</dbReference>
<reference evidence="1" key="1">
    <citation type="submission" date="2016-04" db="EMBL/GenBank/DDBJ databases">
        <authorList>
            <person name="Evans L.H."/>
            <person name="Alamgir A."/>
            <person name="Owens N."/>
            <person name="Weber N.D."/>
            <person name="Virtaneva K."/>
            <person name="Barbian K."/>
            <person name="Babar A."/>
            <person name="Rosenke K."/>
        </authorList>
    </citation>
    <scope>NUCLEOTIDE SEQUENCE [LARGE SCALE GENOMIC DNA]</scope>
    <source>
        <strain evidence="1">CBS 101.48</strain>
    </source>
</reference>
<dbReference type="InParanoid" id="A0A163J2W3"/>
<dbReference type="AlphaFoldDB" id="A0A163J2W3"/>
<name>A0A163J2W3_ABSGL</name>
<evidence type="ECO:0000313" key="2">
    <source>
        <dbReference type="Proteomes" id="UP000078561"/>
    </source>
</evidence>
<evidence type="ECO:0000313" key="1">
    <source>
        <dbReference type="EMBL" id="SAL99210.1"/>
    </source>
</evidence>
<protein>
    <submittedName>
        <fullName evidence="1">Uncharacterized protein</fullName>
    </submittedName>
</protein>
<dbReference type="OrthoDB" id="10540900at2759"/>
<organism evidence="1">
    <name type="scientific">Absidia glauca</name>
    <name type="common">Pin mould</name>
    <dbReference type="NCBI Taxonomy" id="4829"/>
    <lineage>
        <taxon>Eukaryota</taxon>
        <taxon>Fungi</taxon>
        <taxon>Fungi incertae sedis</taxon>
        <taxon>Mucoromycota</taxon>
        <taxon>Mucoromycotina</taxon>
        <taxon>Mucoromycetes</taxon>
        <taxon>Mucorales</taxon>
        <taxon>Cunninghamellaceae</taxon>
        <taxon>Absidia</taxon>
    </lineage>
</organism>